<feature type="signal peptide" evidence="2">
    <location>
        <begin position="1"/>
        <end position="24"/>
    </location>
</feature>
<evidence type="ECO:0000256" key="1">
    <source>
        <dbReference type="SAM" id="MobiDB-lite"/>
    </source>
</evidence>
<dbReference type="OrthoDB" id="96510at203682"/>
<dbReference type="EMBL" id="CP036317">
    <property type="protein sequence ID" value="QDV16356.1"/>
    <property type="molecule type" value="Genomic_DNA"/>
</dbReference>
<evidence type="ECO:0000313" key="3">
    <source>
        <dbReference type="EMBL" id="QDV16356.1"/>
    </source>
</evidence>
<feature type="region of interest" description="Disordered" evidence="1">
    <location>
        <begin position="31"/>
        <end position="108"/>
    </location>
</feature>
<proteinExistence type="predicted"/>
<feature type="chain" id="PRO_5021908933" evidence="2">
    <location>
        <begin position="25"/>
        <end position="285"/>
    </location>
</feature>
<sequence precursor="true">MKGLNLRVLTAALALGLSPLLLSAQLQSVENGGASEGAVTAEKPSQGAGQSRNADPGDNGSVAAEKPEEAAPPPKLKSTPGQAKPGADQNPDAAGKMQGQPKIKIDPIVREGTAHLDIDETTRSRYTYFKGHWWFYMGNGEWMISKDGVWEPVDTSKYRKSSRKMSQSGTSQRGGPERSRSGSSNYYNYDDSPAFGNYYGTGSYYNGGYTRPFYNNNGRGDYGRGYYGNGFYGRGYYGRGYYGNGYYGRGLYNGSSNGRWGTGSRGTSGGLGLGTSGGAPIGLGP</sequence>
<reference evidence="3 4" key="1">
    <citation type="submission" date="2019-02" db="EMBL/GenBank/DDBJ databases">
        <title>Deep-cultivation of Planctomycetes and their phenomic and genomic characterization uncovers novel biology.</title>
        <authorList>
            <person name="Wiegand S."/>
            <person name="Jogler M."/>
            <person name="Boedeker C."/>
            <person name="Pinto D."/>
            <person name="Vollmers J."/>
            <person name="Rivas-Marin E."/>
            <person name="Kohn T."/>
            <person name="Peeters S.H."/>
            <person name="Heuer A."/>
            <person name="Rast P."/>
            <person name="Oberbeckmann S."/>
            <person name="Bunk B."/>
            <person name="Jeske O."/>
            <person name="Meyerdierks A."/>
            <person name="Storesund J.E."/>
            <person name="Kallscheuer N."/>
            <person name="Luecker S."/>
            <person name="Lage O.M."/>
            <person name="Pohl T."/>
            <person name="Merkel B.J."/>
            <person name="Hornburger P."/>
            <person name="Mueller R.-W."/>
            <person name="Bruemmer F."/>
            <person name="Labrenz M."/>
            <person name="Spormann A.M."/>
            <person name="Op den Camp H."/>
            <person name="Overmann J."/>
            <person name="Amann R."/>
            <person name="Jetten M.S.M."/>
            <person name="Mascher T."/>
            <person name="Medema M.H."/>
            <person name="Devos D.P."/>
            <person name="Kaster A.-K."/>
            <person name="Ovreas L."/>
            <person name="Rohde M."/>
            <person name="Galperin M.Y."/>
            <person name="Jogler C."/>
        </authorList>
    </citation>
    <scope>NUCLEOTIDE SEQUENCE [LARGE SCALE GENOMIC DNA]</scope>
    <source>
        <strain evidence="3 4">Pan153</strain>
    </source>
</reference>
<name>A0A518FJ35_9PLAN</name>
<gene>
    <name evidence="3" type="ORF">Pan153_09830</name>
</gene>
<accession>A0A518FJ35</accession>
<feature type="region of interest" description="Disordered" evidence="1">
    <location>
        <begin position="156"/>
        <end position="186"/>
    </location>
</feature>
<protein>
    <submittedName>
        <fullName evidence="3">Uncharacterized protein</fullName>
    </submittedName>
</protein>
<dbReference type="AlphaFoldDB" id="A0A518FJ35"/>
<keyword evidence="2" id="KW-0732">Signal</keyword>
<dbReference type="RefSeq" id="WP_145454275.1">
    <property type="nucleotide sequence ID" value="NZ_CP036317.1"/>
</dbReference>
<evidence type="ECO:0000313" key="4">
    <source>
        <dbReference type="Proteomes" id="UP000320839"/>
    </source>
</evidence>
<organism evidence="3 4">
    <name type="scientific">Gimesia panareensis</name>
    <dbReference type="NCBI Taxonomy" id="2527978"/>
    <lineage>
        <taxon>Bacteria</taxon>
        <taxon>Pseudomonadati</taxon>
        <taxon>Planctomycetota</taxon>
        <taxon>Planctomycetia</taxon>
        <taxon>Planctomycetales</taxon>
        <taxon>Planctomycetaceae</taxon>
        <taxon>Gimesia</taxon>
    </lineage>
</organism>
<dbReference type="Proteomes" id="UP000320839">
    <property type="component" value="Chromosome"/>
</dbReference>
<evidence type="ECO:0000256" key="2">
    <source>
        <dbReference type="SAM" id="SignalP"/>
    </source>
</evidence>